<feature type="transmembrane region" description="Helical" evidence="6">
    <location>
        <begin position="206"/>
        <end position="225"/>
    </location>
</feature>
<keyword evidence="2" id="KW-0813">Transport</keyword>
<evidence type="ECO:0000256" key="2">
    <source>
        <dbReference type="ARBA" id="ARBA00022448"/>
    </source>
</evidence>
<dbReference type="PROSITE" id="PS50850">
    <property type="entry name" value="MFS"/>
    <property type="match status" value="1"/>
</dbReference>
<evidence type="ECO:0000256" key="4">
    <source>
        <dbReference type="ARBA" id="ARBA00022989"/>
    </source>
</evidence>
<keyword evidence="4 6" id="KW-1133">Transmembrane helix</keyword>
<comment type="caution">
    <text evidence="8">The sequence shown here is derived from an EMBL/GenBank/DDBJ whole genome shotgun (WGS) entry which is preliminary data.</text>
</comment>
<evidence type="ECO:0000256" key="1">
    <source>
        <dbReference type="ARBA" id="ARBA00004651"/>
    </source>
</evidence>
<organism evidence="8 9">
    <name type="scientific">Candidatus Lactobacillus pullistercoris</name>
    <dbReference type="NCBI Taxonomy" id="2838636"/>
    <lineage>
        <taxon>Bacteria</taxon>
        <taxon>Bacillati</taxon>
        <taxon>Bacillota</taxon>
        <taxon>Bacilli</taxon>
        <taxon>Lactobacillales</taxon>
        <taxon>Lactobacillaceae</taxon>
        <taxon>Lactobacillus</taxon>
    </lineage>
</organism>
<dbReference type="Gene3D" id="1.20.1250.20">
    <property type="entry name" value="MFS general substrate transporter like domains"/>
    <property type="match status" value="1"/>
</dbReference>
<dbReference type="EMBL" id="JAHLFT010000044">
    <property type="protein sequence ID" value="MBU3828217.1"/>
    <property type="molecule type" value="Genomic_DNA"/>
</dbReference>
<dbReference type="PANTHER" id="PTHR23531:SF1">
    <property type="entry name" value="QUINOLENE RESISTANCE PROTEIN NORA"/>
    <property type="match status" value="1"/>
</dbReference>
<feature type="transmembrane region" description="Helical" evidence="6">
    <location>
        <begin position="100"/>
        <end position="126"/>
    </location>
</feature>
<evidence type="ECO:0000256" key="6">
    <source>
        <dbReference type="SAM" id="Phobius"/>
    </source>
</evidence>
<dbReference type="GO" id="GO:0022857">
    <property type="term" value="F:transmembrane transporter activity"/>
    <property type="evidence" value="ECO:0007669"/>
    <property type="project" value="InterPro"/>
</dbReference>
<dbReference type="InterPro" id="IPR036259">
    <property type="entry name" value="MFS_trans_sf"/>
</dbReference>
<feature type="transmembrane region" description="Helical" evidence="6">
    <location>
        <begin position="296"/>
        <end position="322"/>
    </location>
</feature>
<reference evidence="8" key="1">
    <citation type="journal article" date="2021" name="PeerJ">
        <title>Extensive microbial diversity within the chicken gut microbiome revealed by metagenomics and culture.</title>
        <authorList>
            <person name="Gilroy R."/>
            <person name="Ravi A."/>
            <person name="Getino M."/>
            <person name="Pursley I."/>
            <person name="Horton D.L."/>
            <person name="Alikhan N.F."/>
            <person name="Baker D."/>
            <person name="Gharbi K."/>
            <person name="Hall N."/>
            <person name="Watson M."/>
            <person name="Adriaenssens E.M."/>
            <person name="Foster-Nyarko E."/>
            <person name="Jarju S."/>
            <person name="Secka A."/>
            <person name="Antonio M."/>
            <person name="Oren A."/>
            <person name="Chaudhuri R.R."/>
            <person name="La Ragione R."/>
            <person name="Hildebrand F."/>
            <person name="Pallen M.J."/>
        </authorList>
    </citation>
    <scope>NUCLEOTIDE SEQUENCE</scope>
    <source>
        <strain evidence="8">F6-686</strain>
    </source>
</reference>
<reference evidence="8" key="2">
    <citation type="submission" date="2021-04" db="EMBL/GenBank/DDBJ databases">
        <authorList>
            <person name="Gilroy R."/>
        </authorList>
    </citation>
    <scope>NUCLEOTIDE SEQUENCE</scope>
    <source>
        <strain evidence="8">F6-686</strain>
    </source>
</reference>
<dbReference type="InterPro" id="IPR052714">
    <property type="entry name" value="MFS_Exporter"/>
</dbReference>
<feature type="transmembrane region" description="Helical" evidence="6">
    <location>
        <begin position="360"/>
        <end position="379"/>
    </location>
</feature>
<feature type="transmembrane region" description="Helical" evidence="6">
    <location>
        <begin position="272"/>
        <end position="290"/>
    </location>
</feature>
<feature type="transmembrane region" description="Helical" evidence="6">
    <location>
        <begin position="45"/>
        <end position="65"/>
    </location>
</feature>
<feature type="transmembrane region" description="Helical" evidence="6">
    <location>
        <begin position="329"/>
        <end position="348"/>
    </location>
</feature>
<dbReference type="PANTHER" id="PTHR23531">
    <property type="entry name" value="QUINOLENE RESISTANCE PROTEIN NORA"/>
    <property type="match status" value="1"/>
</dbReference>
<protein>
    <submittedName>
        <fullName evidence="8">MFS transporter</fullName>
    </submittedName>
</protein>
<evidence type="ECO:0000313" key="9">
    <source>
        <dbReference type="Proteomes" id="UP000823844"/>
    </source>
</evidence>
<sequence>MAKRKSIYTKDVVLVMAASFFFMFSTMFVNPLINGYAKELGASSAFAGIVVGIMSLAAMFLRPVAGNLTDKFSKYRLSFIGGVLIFIGVMGYVLTPSSGWLLLFRLINGTGYVLCTVCMTTWLAFLVPRQHVGEAMGFYGLMNALAMALAPAVSINIYQKIGYRISLLASAVSALLMIVAIQFVGDHALPKKRVRTQKKSFKIIQFNVLPVAILTTLFAIPYFVTQADIVTYVEQKHLTVAVGSYFLIYAIVLLIIRVGLKRYFDTVRFGVWFWLSLVSTAAYIILLAVMNNDWQMALAAALMASGYGIIYSVLQSTALLLAPIEEQGLASATFYLGLDIAMAFGPMISGVIDSVLPIEWFYPVELVLIPVILVVYFVWRKRLNGAIDHH</sequence>
<name>A0A9E2KRL2_9LACO</name>
<evidence type="ECO:0000259" key="7">
    <source>
        <dbReference type="PROSITE" id="PS50850"/>
    </source>
</evidence>
<proteinExistence type="predicted"/>
<feature type="domain" description="Major facilitator superfamily (MFS) profile" evidence="7">
    <location>
        <begin position="11"/>
        <end position="382"/>
    </location>
</feature>
<dbReference type="InterPro" id="IPR011701">
    <property type="entry name" value="MFS"/>
</dbReference>
<dbReference type="GO" id="GO:0005886">
    <property type="term" value="C:plasma membrane"/>
    <property type="evidence" value="ECO:0007669"/>
    <property type="project" value="UniProtKB-SubCell"/>
</dbReference>
<feature type="transmembrane region" description="Helical" evidence="6">
    <location>
        <begin position="138"/>
        <end position="159"/>
    </location>
</feature>
<feature type="transmembrane region" description="Helical" evidence="6">
    <location>
        <begin position="77"/>
        <end position="94"/>
    </location>
</feature>
<evidence type="ECO:0000256" key="3">
    <source>
        <dbReference type="ARBA" id="ARBA00022692"/>
    </source>
</evidence>
<feature type="transmembrane region" description="Helical" evidence="6">
    <location>
        <begin position="237"/>
        <end position="260"/>
    </location>
</feature>
<dbReference type="SUPFAM" id="SSF103473">
    <property type="entry name" value="MFS general substrate transporter"/>
    <property type="match status" value="1"/>
</dbReference>
<dbReference type="InterPro" id="IPR020846">
    <property type="entry name" value="MFS_dom"/>
</dbReference>
<feature type="transmembrane region" description="Helical" evidence="6">
    <location>
        <begin position="12"/>
        <end position="33"/>
    </location>
</feature>
<dbReference type="AlphaFoldDB" id="A0A9E2KRL2"/>
<dbReference type="Proteomes" id="UP000823844">
    <property type="component" value="Unassembled WGS sequence"/>
</dbReference>
<dbReference type="Pfam" id="PF07690">
    <property type="entry name" value="MFS_1"/>
    <property type="match status" value="1"/>
</dbReference>
<gene>
    <name evidence="8" type="ORF">H9806_03580</name>
</gene>
<comment type="subcellular location">
    <subcellularLocation>
        <location evidence="1">Cell membrane</location>
        <topology evidence="1">Multi-pass membrane protein</topology>
    </subcellularLocation>
</comment>
<dbReference type="CDD" id="cd17489">
    <property type="entry name" value="MFS_YfcJ_like"/>
    <property type="match status" value="1"/>
</dbReference>
<keyword evidence="5 6" id="KW-0472">Membrane</keyword>
<accession>A0A9E2KRL2</accession>
<keyword evidence="3 6" id="KW-0812">Transmembrane</keyword>
<feature type="transmembrane region" description="Helical" evidence="6">
    <location>
        <begin position="165"/>
        <end position="185"/>
    </location>
</feature>
<evidence type="ECO:0000256" key="5">
    <source>
        <dbReference type="ARBA" id="ARBA00023136"/>
    </source>
</evidence>
<evidence type="ECO:0000313" key="8">
    <source>
        <dbReference type="EMBL" id="MBU3828217.1"/>
    </source>
</evidence>